<organism evidence="1 2">
    <name type="scientific">Legionella wadsworthii</name>
    <dbReference type="NCBI Taxonomy" id="28088"/>
    <lineage>
        <taxon>Bacteria</taxon>
        <taxon>Pseudomonadati</taxon>
        <taxon>Pseudomonadota</taxon>
        <taxon>Gammaproteobacteria</taxon>
        <taxon>Legionellales</taxon>
        <taxon>Legionellaceae</taxon>
        <taxon>Legionella</taxon>
    </lineage>
</organism>
<dbReference type="OrthoDB" id="7065213at2"/>
<accession>A0A378LUZ5</accession>
<dbReference type="RefSeq" id="WP_031564052.1">
    <property type="nucleotide sequence ID" value="NZ_CAAAIS010000009.1"/>
</dbReference>
<protein>
    <submittedName>
        <fullName evidence="1">Uncharacterized protein</fullName>
    </submittedName>
</protein>
<dbReference type="EMBL" id="UGPB01000001">
    <property type="protein sequence ID" value="STY31199.1"/>
    <property type="molecule type" value="Genomic_DNA"/>
</dbReference>
<evidence type="ECO:0000313" key="1">
    <source>
        <dbReference type="EMBL" id="STY31199.1"/>
    </source>
</evidence>
<gene>
    <name evidence="1" type="ORF">NCTC11532_02784</name>
</gene>
<keyword evidence="2" id="KW-1185">Reference proteome</keyword>
<dbReference type="STRING" id="1122170.GCA_000701265_03035"/>
<dbReference type="Proteomes" id="UP000255297">
    <property type="component" value="Unassembled WGS sequence"/>
</dbReference>
<evidence type="ECO:0000313" key="2">
    <source>
        <dbReference type="Proteomes" id="UP000255297"/>
    </source>
</evidence>
<proteinExistence type="predicted"/>
<name>A0A378LUZ5_9GAMM</name>
<reference evidence="1 2" key="1">
    <citation type="submission" date="2018-06" db="EMBL/GenBank/DDBJ databases">
        <authorList>
            <consortium name="Pathogen Informatics"/>
            <person name="Doyle S."/>
        </authorList>
    </citation>
    <scope>NUCLEOTIDE SEQUENCE [LARGE SCALE GENOMIC DNA]</scope>
    <source>
        <strain evidence="1 2">NCTC11532</strain>
    </source>
</reference>
<dbReference type="AlphaFoldDB" id="A0A378LUZ5"/>
<sequence length="203" mass="23915">MQTHNFSLSFKENRNYIQGPDIFNEMLRHFPDKGLAEIDFSIHRLSLNHQGHIFFTQDLDEFKSQAHLGHATASLSANNQKYWISFFFEKEPSQNVVYQPYDESILITKCSISEQNILLNEESPYTFAETIVSMHKKLLQSMFPNKGKWLFTKLKLFNYPTNNPNIMISFKRNFNFKLVQSDIFINNQLVGEIYFSLKQEEPI</sequence>